<evidence type="ECO:0000256" key="1">
    <source>
        <dbReference type="SAM" id="MobiDB-lite"/>
    </source>
</evidence>
<comment type="caution">
    <text evidence="2">The sequence shown here is derived from an EMBL/GenBank/DDBJ whole genome shotgun (WGS) entry which is preliminary data.</text>
</comment>
<dbReference type="EMBL" id="JBHSTE010000022">
    <property type="protein sequence ID" value="MFC6335241.1"/>
    <property type="molecule type" value="Genomic_DNA"/>
</dbReference>
<keyword evidence="3" id="KW-1185">Reference proteome</keyword>
<protein>
    <recommendedName>
        <fullName evidence="4">Adhesin</fullName>
    </recommendedName>
</protein>
<reference evidence="3" key="1">
    <citation type="journal article" date="2019" name="Int. J. Syst. Evol. Microbiol.">
        <title>The Global Catalogue of Microorganisms (GCM) 10K type strain sequencing project: providing services to taxonomists for standard genome sequencing and annotation.</title>
        <authorList>
            <consortium name="The Broad Institute Genomics Platform"/>
            <consortium name="The Broad Institute Genome Sequencing Center for Infectious Disease"/>
            <person name="Wu L."/>
            <person name="Ma J."/>
        </authorList>
    </citation>
    <scope>NUCLEOTIDE SEQUENCE [LARGE SCALE GENOMIC DNA]</scope>
    <source>
        <strain evidence="3">PCU 280</strain>
    </source>
</reference>
<evidence type="ECO:0000313" key="3">
    <source>
        <dbReference type="Proteomes" id="UP001596233"/>
    </source>
</evidence>
<feature type="region of interest" description="Disordered" evidence="1">
    <location>
        <begin position="1"/>
        <end position="49"/>
    </location>
</feature>
<feature type="compositionally biased region" description="Basic and acidic residues" evidence="1">
    <location>
        <begin position="31"/>
        <end position="41"/>
    </location>
</feature>
<evidence type="ECO:0000313" key="2">
    <source>
        <dbReference type="EMBL" id="MFC6335241.1"/>
    </source>
</evidence>
<evidence type="ECO:0008006" key="4">
    <source>
        <dbReference type="Google" id="ProtNLM"/>
    </source>
</evidence>
<dbReference type="Proteomes" id="UP001596233">
    <property type="component" value="Unassembled WGS sequence"/>
</dbReference>
<sequence>GGGVATSIGKKTILNPVKPDLTPPNAPKVDQIPDQKTKIEGPGKVPGMPPIVQSRINISNDGWKHVVDRHFSNKNASQFTISQDELRSLLSSKDIVNSPVIRSIDSADGIRYVREVTLDKTIGLDKFNDFKPTSTMTILTDKHGNLITATPGVIK</sequence>
<accession>A0ABW1VAA9</accession>
<organism evidence="2 3">
    <name type="scientific">Paenibacillus septentrionalis</name>
    <dbReference type="NCBI Taxonomy" id="429342"/>
    <lineage>
        <taxon>Bacteria</taxon>
        <taxon>Bacillati</taxon>
        <taxon>Bacillota</taxon>
        <taxon>Bacilli</taxon>
        <taxon>Bacillales</taxon>
        <taxon>Paenibacillaceae</taxon>
        <taxon>Paenibacillus</taxon>
    </lineage>
</organism>
<proteinExistence type="predicted"/>
<name>A0ABW1VAA9_9BACL</name>
<gene>
    <name evidence="2" type="ORF">ACFP56_21685</name>
</gene>
<feature type="non-terminal residue" evidence="2">
    <location>
        <position position="1"/>
    </location>
</feature>